<dbReference type="Gene3D" id="3.40.50.10110">
    <property type="entry name" value="DNA polymerase III subunit chi"/>
    <property type="match status" value="1"/>
</dbReference>
<comment type="caution">
    <text evidence="1">The sequence shown here is derived from an EMBL/GenBank/DDBJ whole genome shotgun (WGS) entry which is preliminary data.</text>
</comment>
<dbReference type="PANTHER" id="PTHR38767">
    <property type="entry name" value="DNA POLYMERASE III SUBUNIT CHI"/>
    <property type="match status" value="1"/>
</dbReference>
<gene>
    <name evidence="1" type="ORF">FHS94_001493</name>
</gene>
<dbReference type="EMBL" id="JACIJK010000004">
    <property type="protein sequence ID" value="MBB5714657.1"/>
    <property type="molecule type" value="Genomic_DNA"/>
</dbReference>
<accession>A0A7W9BCG0</accession>
<dbReference type="GO" id="GO:0003677">
    <property type="term" value="F:DNA binding"/>
    <property type="evidence" value="ECO:0007669"/>
    <property type="project" value="InterPro"/>
</dbReference>
<sequence length="146" mass="16361">MQVDFYHLTAMPLDRALPKIVEKVIGSGARLLIVSEDAGQRTGLDRLLWNYAPDSFLPHAQLGAGDDRAQPVLIAPDVNAANGARFIALVDGIWRDEALDFDRAFHFFDEDAIRAARAAWKGLGDRDGIERRYWKQNEAGRWEQAA</sequence>
<keyword evidence="1" id="KW-0808">Transferase</keyword>
<keyword evidence="1" id="KW-0548">Nucleotidyltransferase</keyword>
<reference evidence="1 2" key="1">
    <citation type="submission" date="2020-08" db="EMBL/GenBank/DDBJ databases">
        <title>Genomic Encyclopedia of Type Strains, Phase IV (KMG-IV): sequencing the most valuable type-strain genomes for metagenomic binning, comparative biology and taxonomic classification.</title>
        <authorList>
            <person name="Goeker M."/>
        </authorList>
    </citation>
    <scope>NUCLEOTIDE SEQUENCE [LARGE SCALE GENOMIC DNA]</scope>
    <source>
        <strain evidence="1 2">DSM 100044</strain>
    </source>
</reference>
<dbReference type="GO" id="GO:0032298">
    <property type="term" value="P:positive regulation of DNA-templated DNA replication initiation"/>
    <property type="evidence" value="ECO:0007669"/>
    <property type="project" value="TreeGrafter"/>
</dbReference>
<protein>
    <submittedName>
        <fullName evidence="1">DNA polymerase-3 subunit chi</fullName>
        <ecNumber evidence="1">2.7.7.7</ecNumber>
    </submittedName>
</protein>
<organism evidence="1 2">
    <name type="scientific">Sphingomonas aerophila</name>
    <dbReference type="NCBI Taxonomy" id="1344948"/>
    <lineage>
        <taxon>Bacteria</taxon>
        <taxon>Pseudomonadati</taxon>
        <taxon>Pseudomonadota</taxon>
        <taxon>Alphaproteobacteria</taxon>
        <taxon>Sphingomonadales</taxon>
        <taxon>Sphingomonadaceae</taxon>
        <taxon>Sphingomonas</taxon>
    </lineage>
</organism>
<dbReference type="NCBIfam" id="NF004347">
    <property type="entry name" value="PRK05728.1-4"/>
    <property type="match status" value="1"/>
</dbReference>
<dbReference type="PANTHER" id="PTHR38767:SF1">
    <property type="entry name" value="DNA POLYMERASE III SUBUNIT CHI"/>
    <property type="match status" value="1"/>
</dbReference>
<keyword evidence="2" id="KW-1185">Reference proteome</keyword>
<dbReference type="RefSeq" id="WP_184056180.1">
    <property type="nucleotide sequence ID" value="NZ_JACIJK010000004.1"/>
</dbReference>
<dbReference type="Pfam" id="PF04364">
    <property type="entry name" value="DNA_pol3_chi"/>
    <property type="match status" value="1"/>
</dbReference>
<dbReference type="Proteomes" id="UP000546200">
    <property type="component" value="Unassembled WGS sequence"/>
</dbReference>
<dbReference type="InterPro" id="IPR036768">
    <property type="entry name" value="PolIII_chi_sf"/>
</dbReference>
<dbReference type="InterPro" id="IPR007459">
    <property type="entry name" value="DNA_pol3_chi"/>
</dbReference>
<dbReference type="GO" id="GO:0006260">
    <property type="term" value="P:DNA replication"/>
    <property type="evidence" value="ECO:0007669"/>
    <property type="project" value="InterPro"/>
</dbReference>
<dbReference type="EC" id="2.7.7.7" evidence="1"/>
<evidence type="ECO:0000313" key="1">
    <source>
        <dbReference type="EMBL" id="MBB5714657.1"/>
    </source>
</evidence>
<dbReference type="GO" id="GO:0003887">
    <property type="term" value="F:DNA-directed DNA polymerase activity"/>
    <property type="evidence" value="ECO:0007669"/>
    <property type="project" value="UniProtKB-EC"/>
</dbReference>
<dbReference type="SUPFAM" id="SSF102400">
    <property type="entry name" value="DNA polymerase III chi subunit"/>
    <property type="match status" value="1"/>
</dbReference>
<name>A0A7W9BCG0_9SPHN</name>
<proteinExistence type="predicted"/>
<dbReference type="AlphaFoldDB" id="A0A7W9BCG0"/>
<evidence type="ECO:0000313" key="2">
    <source>
        <dbReference type="Proteomes" id="UP000546200"/>
    </source>
</evidence>